<evidence type="ECO:0000313" key="3">
    <source>
        <dbReference type="EMBL" id="KAL2785960.1"/>
    </source>
</evidence>
<dbReference type="InterPro" id="IPR036291">
    <property type="entry name" value="NAD(P)-bd_dom_sf"/>
</dbReference>
<feature type="signal peptide" evidence="1">
    <location>
        <begin position="1"/>
        <end position="26"/>
    </location>
</feature>
<gene>
    <name evidence="3" type="ORF">BJX66DRAFT_342579</name>
</gene>
<reference evidence="3 4" key="1">
    <citation type="submission" date="2024-07" db="EMBL/GenBank/DDBJ databases">
        <title>Section-level genome sequencing and comparative genomics of Aspergillus sections Usti and Cavernicolus.</title>
        <authorList>
            <consortium name="Lawrence Berkeley National Laboratory"/>
            <person name="Nybo J.L."/>
            <person name="Vesth T.C."/>
            <person name="Theobald S."/>
            <person name="Frisvad J.C."/>
            <person name="Larsen T.O."/>
            <person name="Kjaerboelling I."/>
            <person name="Rothschild-Mancinelli K."/>
            <person name="Lyhne E.K."/>
            <person name="Kogle M.E."/>
            <person name="Barry K."/>
            <person name="Clum A."/>
            <person name="Na H."/>
            <person name="Ledsgaard L."/>
            <person name="Lin J."/>
            <person name="Lipzen A."/>
            <person name="Kuo A."/>
            <person name="Riley R."/>
            <person name="Mondo S."/>
            <person name="Labutti K."/>
            <person name="Haridas S."/>
            <person name="Pangalinan J."/>
            <person name="Salamov A.A."/>
            <person name="Simmons B.A."/>
            <person name="Magnuson J.K."/>
            <person name="Chen J."/>
            <person name="Drula E."/>
            <person name="Henrissat B."/>
            <person name="Wiebenga A."/>
            <person name="Lubbers R.J."/>
            <person name="Gomes A.C."/>
            <person name="Makela M.R."/>
            <person name="Stajich J."/>
            <person name="Grigoriev I.V."/>
            <person name="Mortensen U.H."/>
            <person name="De Vries R.P."/>
            <person name="Baker S.E."/>
            <person name="Andersen M.R."/>
        </authorList>
    </citation>
    <scope>NUCLEOTIDE SEQUENCE [LARGE SCALE GENOMIC DNA]</scope>
    <source>
        <strain evidence="3 4">CBS 209.92</strain>
    </source>
</reference>
<evidence type="ECO:0000259" key="2">
    <source>
        <dbReference type="Pfam" id="PF01370"/>
    </source>
</evidence>
<accession>A0ABR4FRT8</accession>
<comment type="caution">
    <text evidence="3">The sequence shown here is derived from an EMBL/GenBank/DDBJ whole genome shotgun (WGS) entry which is preliminary data.</text>
</comment>
<dbReference type="InterPro" id="IPR051783">
    <property type="entry name" value="NAD(P)-dependent_oxidoreduct"/>
</dbReference>
<evidence type="ECO:0000256" key="1">
    <source>
        <dbReference type="SAM" id="SignalP"/>
    </source>
</evidence>
<dbReference type="PANTHER" id="PTHR48079">
    <property type="entry name" value="PROTEIN YEEZ"/>
    <property type="match status" value="1"/>
</dbReference>
<sequence length="350" mass="37899">MAKKKILLTGATVAVQFISALIASQAASVKNASISVLVRGEEQARVLQEKGLRTINFKGFDDDSTIKKAASEHDIVINTASGFEAGLAASLIRGLGDRKNALGVDVHYIHTSGTTNYANSPTLNLYQGYAAATISDKATTQVVSTLRQLNEASPYAQRTTDLTVLAVGKEAGVNTHIITIPMLFGFGTGFFRKLSGQLPILMDEALRARQVWIVGDGVGVKQHIHVEDAAAVYELVLKRVLEGLDVPSGKEGIMFVENGSHSWNEAGEALAKAGKSLGALDTEQVKRLTLEEAAKTLGIDDINYVEVAYASTSRVSAETARSFKWQPKWPKGSIWEFIEPEWRAVLEERK</sequence>
<name>A0ABR4FRT8_9EURO</name>
<protein>
    <recommendedName>
        <fullName evidence="2">NAD-dependent epimerase/dehydratase domain-containing protein</fullName>
    </recommendedName>
</protein>
<dbReference type="SUPFAM" id="SSF51735">
    <property type="entry name" value="NAD(P)-binding Rossmann-fold domains"/>
    <property type="match status" value="1"/>
</dbReference>
<dbReference type="InterPro" id="IPR001509">
    <property type="entry name" value="Epimerase_deHydtase"/>
</dbReference>
<dbReference type="Proteomes" id="UP001610563">
    <property type="component" value="Unassembled WGS sequence"/>
</dbReference>
<organism evidence="3 4">
    <name type="scientific">Aspergillus keveii</name>
    <dbReference type="NCBI Taxonomy" id="714993"/>
    <lineage>
        <taxon>Eukaryota</taxon>
        <taxon>Fungi</taxon>
        <taxon>Dikarya</taxon>
        <taxon>Ascomycota</taxon>
        <taxon>Pezizomycotina</taxon>
        <taxon>Eurotiomycetes</taxon>
        <taxon>Eurotiomycetidae</taxon>
        <taxon>Eurotiales</taxon>
        <taxon>Aspergillaceae</taxon>
        <taxon>Aspergillus</taxon>
        <taxon>Aspergillus subgen. Nidulantes</taxon>
    </lineage>
</organism>
<dbReference type="PANTHER" id="PTHR48079:SF6">
    <property type="entry name" value="NAD(P)-BINDING DOMAIN-CONTAINING PROTEIN-RELATED"/>
    <property type="match status" value="1"/>
</dbReference>
<evidence type="ECO:0000313" key="4">
    <source>
        <dbReference type="Proteomes" id="UP001610563"/>
    </source>
</evidence>
<feature type="chain" id="PRO_5045674624" description="NAD-dependent epimerase/dehydratase domain-containing protein" evidence="1">
    <location>
        <begin position="27"/>
        <end position="350"/>
    </location>
</feature>
<keyword evidence="4" id="KW-1185">Reference proteome</keyword>
<dbReference type="Gene3D" id="3.40.50.720">
    <property type="entry name" value="NAD(P)-binding Rossmann-like Domain"/>
    <property type="match status" value="1"/>
</dbReference>
<keyword evidence="1" id="KW-0732">Signal</keyword>
<dbReference type="Pfam" id="PF01370">
    <property type="entry name" value="Epimerase"/>
    <property type="match status" value="1"/>
</dbReference>
<feature type="domain" description="NAD-dependent epimerase/dehydratase" evidence="2">
    <location>
        <begin position="31"/>
        <end position="240"/>
    </location>
</feature>
<proteinExistence type="predicted"/>
<dbReference type="EMBL" id="JBFTWV010000129">
    <property type="protein sequence ID" value="KAL2785960.1"/>
    <property type="molecule type" value="Genomic_DNA"/>
</dbReference>